<sequence length="64" mass="7127">MNTEKPATSPFFISSNDQQTTSAENKKYQSIIKKYRKQDTTGIAISSPSSSIPNHETSSNNFNQ</sequence>
<dbReference type="AlphaFoldDB" id="A0A8S2VZF8"/>
<feature type="compositionally biased region" description="Polar residues" evidence="1">
    <location>
        <begin position="54"/>
        <end position="64"/>
    </location>
</feature>
<feature type="compositionally biased region" description="Polar residues" evidence="1">
    <location>
        <begin position="1"/>
        <end position="23"/>
    </location>
</feature>
<accession>A0A8S2VZF8</accession>
<feature type="region of interest" description="Disordered" evidence="1">
    <location>
        <begin position="38"/>
        <end position="64"/>
    </location>
</feature>
<dbReference type="EMBL" id="CAJOBI010061290">
    <property type="protein sequence ID" value="CAF4416612.1"/>
    <property type="molecule type" value="Genomic_DNA"/>
</dbReference>
<proteinExistence type="predicted"/>
<dbReference type="Proteomes" id="UP000676336">
    <property type="component" value="Unassembled WGS sequence"/>
</dbReference>
<comment type="caution">
    <text evidence="2">The sequence shown here is derived from an EMBL/GenBank/DDBJ whole genome shotgun (WGS) entry which is preliminary data.</text>
</comment>
<feature type="non-terminal residue" evidence="2">
    <location>
        <position position="64"/>
    </location>
</feature>
<name>A0A8S2VZF8_9BILA</name>
<feature type="region of interest" description="Disordered" evidence="1">
    <location>
        <begin position="1"/>
        <end position="25"/>
    </location>
</feature>
<organism evidence="2 3">
    <name type="scientific">Rotaria magnacalcarata</name>
    <dbReference type="NCBI Taxonomy" id="392030"/>
    <lineage>
        <taxon>Eukaryota</taxon>
        <taxon>Metazoa</taxon>
        <taxon>Spiralia</taxon>
        <taxon>Gnathifera</taxon>
        <taxon>Rotifera</taxon>
        <taxon>Eurotatoria</taxon>
        <taxon>Bdelloidea</taxon>
        <taxon>Philodinida</taxon>
        <taxon>Philodinidae</taxon>
        <taxon>Rotaria</taxon>
    </lineage>
</organism>
<gene>
    <name evidence="2" type="ORF">SMN809_LOCUS31154</name>
</gene>
<evidence type="ECO:0000313" key="2">
    <source>
        <dbReference type="EMBL" id="CAF4416612.1"/>
    </source>
</evidence>
<protein>
    <submittedName>
        <fullName evidence="2">Uncharacterized protein</fullName>
    </submittedName>
</protein>
<evidence type="ECO:0000256" key="1">
    <source>
        <dbReference type="SAM" id="MobiDB-lite"/>
    </source>
</evidence>
<evidence type="ECO:0000313" key="3">
    <source>
        <dbReference type="Proteomes" id="UP000676336"/>
    </source>
</evidence>
<reference evidence="2" key="1">
    <citation type="submission" date="2021-02" db="EMBL/GenBank/DDBJ databases">
        <authorList>
            <person name="Nowell W R."/>
        </authorList>
    </citation>
    <scope>NUCLEOTIDE SEQUENCE</scope>
</reference>